<dbReference type="RefSeq" id="WP_153531227.1">
    <property type="nucleotide sequence ID" value="NZ_WEGH01000001.1"/>
</dbReference>
<accession>A0A7K0BQE9</accession>
<keyword evidence="2" id="KW-1185">Reference proteome</keyword>
<dbReference type="Proteomes" id="UP000487268">
    <property type="component" value="Unassembled WGS sequence"/>
</dbReference>
<reference evidence="1 2" key="1">
    <citation type="submission" date="2019-10" db="EMBL/GenBank/DDBJ databases">
        <title>Actinomadura rubteroloni sp. nov. and Actinomadura macrotermitis sp. nov., isolated from the gut of fungus growing-termite Macrotermes natalensis.</title>
        <authorList>
            <person name="Benndorf R."/>
            <person name="Martin K."/>
            <person name="Kuefner M."/>
            <person name="De Beer W."/>
            <person name="Kaster A.-K."/>
            <person name="Vollmers J."/>
            <person name="Poulsen M."/>
            <person name="Beemelmanns C."/>
        </authorList>
    </citation>
    <scope>NUCLEOTIDE SEQUENCE [LARGE SCALE GENOMIC DNA]</scope>
    <source>
        <strain evidence="1 2">RB68</strain>
    </source>
</reference>
<organism evidence="1 2">
    <name type="scientific">Actinomadura macrotermitis</name>
    <dbReference type="NCBI Taxonomy" id="2585200"/>
    <lineage>
        <taxon>Bacteria</taxon>
        <taxon>Bacillati</taxon>
        <taxon>Actinomycetota</taxon>
        <taxon>Actinomycetes</taxon>
        <taxon>Streptosporangiales</taxon>
        <taxon>Thermomonosporaceae</taxon>
        <taxon>Actinomadura</taxon>
    </lineage>
</organism>
<proteinExistence type="predicted"/>
<dbReference type="EMBL" id="WEGH01000001">
    <property type="protein sequence ID" value="MQY03246.1"/>
    <property type="molecule type" value="Genomic_DNA"/>
</dbReference>
<comment type="caution">
    <text evidence="1">The sequence shown here is derived from an EMBL/GenBank/DDBJ whole genome shotgun (WGS) entry which is preliminary data.</text>
</comment>
<dbReference type="AlphaFoldDB" id="A0A7K0BQE9"/>
<name>A0A7K0BQE9_9ACTN</name>
<protein>
    <submittedName>
        <fullName evidence="1">Uncharacterized protein</fullName>
    </submittedName>
</protein>
<evidence type="ECO:0000313" key="1">
    <source>
        <dbReference type="EMBL" id="MQY03246.1"/>
    </source>
</evidence>
<gene>
    <name evidence="1" type="ORF">ACRB68_12880</name>
</gene>
<evidence type="ECO:0000313" key="2">
    <source>
        <dbReference type="Proteomes" id="UP000487268"/>
    </source>
</evidence>
<sequence length="207" mass="21065">MKRIIIGAGAAGVLALGIGYVAKDDGGTAVPAAAQAPRPAAGDAVTTLSGYELSTDVKSATAYTGNELIFTGTVAGPAEQPRRVARTLPGGSKIDYVYTPIPVRVESVRKGTGIKAGQIVRVRALGGSVGGHATVSELGPQASDFRSGLKVTLFTQPLLDAGDGLKAVTPNFSFGYAPRQAGVYALGGHDRQATGVKAFQQALTQAK</sequence>